<name>A0ACA9Y1Z2_9ASCO</name>
<dbReference type="EMBL" id="CALSDN010000001">
    <property type="protein sequence ID" value="CAH6718982.1"/>
    <property type="molecule type" value="Genomic_DNA"/>
</dbReference>
<protein>
    <submittedName>
        <fullName evidence="1">RNA polymerase-associated protein Ctr9p</fullName>
    </submittedName>
</protein>
<proteinExistence type="predicted"/>
<keyword evidence="2" id="KW-1185">Reference proteome</keyword>
<accession>A0ACA9Y1Z2</accession>
<dbReference type="Proteomes" id="UP001152531">
    <property type="component" value="Unassembled WGS sequence"/>
</dbReference>
<organism evidence="1 2">
    <name type="scientific">[Candida] jaroonii</name>
    <dbReference type="NCBI Taxonomy" id="467808"/>
    <lineage>
        <taxon>Eukaryota</taxon>
        <taxon>Fungi</taxon>
        <taxon>Dikarya</taxon>
        <taxon>Ascomycota</taxon>
        <taxon>Saccharomycotina</taxon>
        <taxon>Pichiomycetes</taxon>
        <taxon>Debaryomycetaceae</taxon>
        <taxon>Yamadazyma</taxon>
    </lineage>
</organism>
<sequence>MELYQDETKNLDVPLSNGEIVSINLIDELPEDSNELISFLENEQCPGKYWISISQAYCNINKLDEGKSIIEQALSKNFSTNEIQQFERYLAWLNLKLAKKGIDKIDNLTKVKNFIESIQDFEVNDNNLQVLLIKATYYLFNNQETQALKEFEKILTIDETNCFAMLGKAEILMKHKKDYGSILKLYQQVLLLNPIIKPDPRIGIGLCFWYLKDHKMAIRSWERSLQLDGNNLNVKILLNLSKFNDTFNHSLSDKEFKANYNHCLKTLKSNYDVDNENPVILLTFVSYYFTKKNYELVEKICNKIIGKVTSQTVEGLNNYQKNLLSQASFWLGRCYYNKQDFIQSQRLFHESIRFDDDNLLSKLGLGQSQISRNLIQEAINTFENLMKKYPKNLEINYCLGLLYSRSKSKKRLESSISILERYINLCQNRGINTNDEDEDSMTLDKEPIILNAYLILSKLYESKDINQSLNYLNKAVESRKAINKDIPLEIYNNIGVFNFNKGNNELAVKNFQLALDNLNTIGIKRFDKQPEQIEDLVKDLKIVLDYNLARSLESSDKDQSLTIYENISKSSPNYFSSKLRSLFLNLVSTNNLTVEQVKEEIEIILNLSPENLEIRSFYSWFIKTFGKKIGLKTDDDTEHQKETLVSYNSHDCYALVSLANIYCIMAKELKSSDDKRKKYYIRAIELFTKVLSIDSKNVYGAQGLALVYIENGELLKGLDILRKIRDSLNELSIYLNLGHVLLELKQYTKAIENYEIALNKFSNNDSNILTFLGKAWLLRGMNDKSLQFLNKSLDYSKQSLTTSSGNSKTINSLKFNISYVQYQIADYLIKLPVSERKIRDIEFGIKEINEGIEILNELSSDDEKNSPYSKTDLKTRTNLGNTLLNRLNQSLQETKDFNEAIDDKLQKALEVRQQELAKQQELEEARQLEKAKLEEETAKERIKLQEQAQQWAEEKALVVEDDDKLFDEEVKDEEKKKSDGKKKKGKKGRRKKDVIEDSEEEAEEPEEPEAEEPEPQTQPEEPQDDEIDPDLQKPKKKFKSDEFVRDSDDDDDLF</sequence>
<evidence type="ECO:0000313" key="2">
    <source>
        <dbReference type="Proteomes" id="UP001152531"/>
    </source>
</evidence>
<reference evidence="1" key="1">
    <citation type="submission" date="2022-06" db="EMBL/GenBank/DDBJ databases">
        <authorList>
            <person name="Legras J.-L."/>
            <person name="Devillers H."/>
            <person name="Grondin C."/>
        </authorList>
    </citation>
    <scope>NUCLEOTIDE SEQUENCE</scope>
    <source>
        <strain evidence="1">CLIB 1444</strain>
    </source>
</reference>
<comment type="caution">
    <text evidence="1">The sequence shown here is derived from an EMBL/GenBank/DDBJ whole genome shotgun (WGS) entry which is preliminary data.</text>
</comment>
<gene>
    <name evidence="1" type="ORF">CLIB1444_01S18844</name>
</gene>
<evidence type="ECO:0000313" key="1">
    <source>
        <dbReference type="EMBL" id="CAH6718982.1"/>
    </source>
</evidence>